<reference evidence="1 2" key="1">
    <citation type="journal article" date="2021" name="Plant Biotechnol. J.">
        <title>Multi-omics assisted identification of the key and species-specific regulatory components of drought-tolerant mechanisms in Gossypium stocksii.</title>
        <authorList>
            <person name="Yu D."/>
            <person name="Ke L."/>
            <person name="Zhang D."/>
            <person name="Wu Y."/>
            <person name="Sun Y."/>
            <person name="Mei J."/>
            <person name="Sun J."/>
            <person name="Sun Y."/>
        </authorList>
    </citation>
    <scope>NUCLEOTIDE SEQUENCE [LARGE SCALE GENOMIC DNA]</scope>
    <source>
        <strain evidence="2">cv. E1</strain>
        <tissue evidence="1">Leaf</tissue>
    </source>
</reference>
<evidence type="ECO:0000313" key="2">
    <source>
        <dbReference type="Proteomes" id="UP000828251"/>
    </source>
</evidence>
<evidence type="ECO:0000313" key="1">
    <source>
        <dbReference type="EMBL" id="KAH1122577.1"/>
    </source>
</evidence>
<keyword evidence="2" id="KW-1185">Reference proteome</keyword>
<dbReference type="OrthoDB" id="10540438at2759"/>
<accession>A0A9D3WEG3</accession>
<dbReference type="AlphaFoldDB" id="A0A9D3WEG3"/>
<sequence>MPIRSGSFLQPITGVVHKASFPTSTDNEEDITVRIRFADVRDIGFVDAVWISYFLYRIHVDALASLFGHGSLHCWNCFCGFHVMSFYYLLCHGPSAAAEGNSW</sequence>
<dbReference type="Proteomes" id="UP000828251">
    <property type="component" value="Unassembled WGS sequence"/>
</dbReference>
<proteinExistence type="predicted"/>
<protein>
    <submittedName>
        <fullName evidence="1">Uncharacterized protein</fullName>
    </submittedName>
</protein>
<dbReference type="EMBL" id="JAIQCV010000002">
    <property type="protein sequence ID" value="KAH1122577.1"/>
    <property type="molecule type" value="Genomic_DNA"/>
</dbReference>
<name>A0A9D3WEG3_9ROSI</name>
<comment type="caution">
    <text evidence="1">The sequence shown here is derived from an EMBL/GenBank/DDBJ whole genome shotgun (WGS) entry which is preliminary data.</text>
</comment>
<organism evidence="1 2">
    <name type="scientific">Gossypium stocksii</name>
    <dbReference type="NCBI Taxonomy" id="47602"/>
    <lineage>
        <taxon>Eukaryota</taxon>
        <taxon>Viridiplantae</taxon>
        <taxon>Streptophyta</taxon>
        <taxon>Embryophyta</taxon>
        <taxon>Tracheophyta</taxon>
        <taxon>Spermatophyta</taxon>
        <taxon>Magnoliopsida</taxon>
        <taxon>eudicotyledons</taxon>
        <taxon>Gunneridae</taxon>
        <taxon>Pentapetalae</taxon>
        <taxon>rosids</taxon>
        <taxon>malvids</taxon>
        <taxon>Malvales</taxon>
        <taxon>Malvaceae</taxon>
        <taxon>Malvoideae</taxon>
        <taxon>Gossypium</taxon>
    </lineage>
</organism>
<gene>
    <name evidence="1" type="ORF">J1N35_005737</name>
</gene>